<accession>A0ABW3S3S0</accession>
<keyword evidence="2" id="KW-1185">Reference proteome</keyword>
<dbReference type="EMBL" id="JBHTLM010000026">
    <property type="protein sequence ID" value="MFD1179213.1"/>
    <property type="molecule type" value="Genomic_DNA"/>
</dbReference>
<dbReference type="RefSeq" id="WP_379321639.1">
    <property type="nucleotide sequence ID" value="NZ_JBHTLM010000026.1"/>
</dbReference>
<evidence type="ECO:0000313" key="2">
    <source>
        <dbReference type="Proteomes" id="UP001597262"/>
    </source>
</evidence>
<proteinExistence type="predicted"/>
<reference evidence="2" key="1">
    <citation type="journal article" date="2019" name="Int. J. Syst. Evol. Microbiol.">
        <title>The Global Catalogue of Microorganisms (GCM) 10K type strain sequencing project: providing services to taxonomists for standard genome sequencing and annotation.</title>
        <authorList>
            <consortium name="The Broad Institute Genomics Platform"/>
            <consortium name="The Broad Institute Genome Sequencing Center for Infectious Disease"/>
            <person name="Wu L."/>
            <person name="Ma J."/>
        </authorList>
    </citation>
    <scope>NUCLEOTIDE SEQUENCE [LARGE SCALE GENOMIC DNA]</scope>
    <source>
        <strain evidence="2">CCUG 59189</strain>
    </source>
</reference>
<evidence type="ECO:0000313" key="1">
    <source>
        <dbReference type="EMBL" id="MFD1179213.1"/>
    </source>
</evidence>
<organism evidence="1 2">
    <name type="scientific">Paenibacillus puldeungensis</name>
    <dbReference type="NCBI Taxonomy" id="696536"/>
    <lineage>
        <taxon>Bacteria</taxon>
        <taxon>Bacillati</taxon>
        <taxon>Bacillota</taxon>
        <taxon>Bacilli</taxon>
        <taxon>Bacillales</taxon>
        <taxon>Paenibacillaceae</taxon>
        <taxon>Paenibacillus</taxon>
    </lineage>
</organism>
<protein>
    <recommendedName>
        <fullName evidence="3">Rho termination factor N-terminal domain-containing protein</fullName>
    </recommendedName>
</protein>
<name>A0ABW3S3S0_9BACL</name>
<gene>
    <name evidence="1" type="ORF">ACFQ3W_23370</name>
</gene>
<sequence length="75" mass="8078">MGLAAFNRMRRLEAEKLAEQTQEGEPVTKPLDDMKVTELQEYAKVNNIDLGEATKKAEILAAIQASSGGGDNANS</sequence>
<comment type="caution">
    <text evidence="1">The sequence shown here is derived from an EMBL/GenBank/DDBJ whole genome shotgun (WGS) entry which is preliminary data.</text>
</comment>
<evidence type="ECO:0008006" key="3">
    <source>
        <dbReference type="Google" id="ProtNLM"/>
    </source>
</evidence>
<dbReference type="Proteomes" id="UP001597262">
    <property type="component" value="Unassembled WGS sequence"/>
</dbReference>